<dbReference type="RefSeq" id="WP_100920765.1">
    <property type="nucleotide sequence ID" value="NZ_CP020370.1"/>
</dbReference>
<dbReference type="Proteomes" id="UP000232638">
    <property type="component" value="Chromosome"/>
</dbReference>
<dbReference type="Pfam" id="PF08011">
    <property type="entry name" value="PDDEXK_9"/>
    <property type="match status" value="1"/>
</dbReference>
<dbReference type="KEGG" id="tsy:THSYN_20375"/>
<dbReference type="Pfam" id="PF09820">
    <property type="entry name" value="AAA-ATPase_like"/>
    <property type="match status" value="1"/>
</dbReference>
<gene>
    <name evidence="2" type="ORF">THSYN_20375</name>
</gene>
<dbReference type="InterPro" id="IPR018631">
    <property type="entry name" value="AAA-ATPase-like_dom"/>
</dbReference>
<dbReference type="PANTHER" id="PTHR34825">
    <property type="entry name" value="CONSERVED PROTEIN, WITH A WEAK D-GALACTARATE DEHYDRATASE/ALTRONATE HYDROLASE DOMAIN"/>
    <property type="match status" value="1"/>
</dbReference>
<evidence type="ECO:0000313" key="3">
    <source>
        <dbReference type="Proteomes" id="UP000232638"/>
    </source>
</evidence>
<dbReference type="EMBL" id="CP020370">
    <property type="protein sequence ID" value="AUB83068.1"/>
    <property type="molecule type" value="Genomic_DNA"/>
</dbReference>
<name>A0A2K8UBV7_9GAMM</name>
<dbReference type="PANTHER" id="PTHR34825:SF1">
    <property type="entry name" value="AAA-ATPASE-LIKE DOMAIN-CONTAINING PROTEIN"/>
    <property type="match status" value="1"/>
</dbReference>
<protein>
    <recommendedName>
        <fullName evidence="1">AAA-ATPase-like domain-containing protein</fullName>
    </recommendedName>
</protein>
<dbReference type="InterPro" id="IPR012547">
    <property type="entry name" value="PDDEXK_9"/>
</dbReference>
<dbReference type="OrthoDB" id="5750613at2"/>
<organism evidence="2 3">
    <name type="scientific">Candidatus Thiodictyon syntrophicum</name>
    <dbReference type="NCBI Taxonomy" id="1166950"/>
    <lineage>
        <taxon>Bacteria</taxon>
        <taxon>Pseudomonadati</taxon>
        <taxon>Pseudomonadota</taxon>
        <taxon>Gammaproteobacteria</taxon>
        <taxon>Chromatiales</taxon>
        <taxon>Chromatiaceae</taxon>
        <taxon>Thiodictyon</taxon>
    </lineage>
</organism>
<reference evidence="2 3" key="1">
    <citation type="submission" date="2017-03" db="EMBL/GenBank/DDBJ databases">
        <title>Complete genome sequence of Candidatus 'Thiodictyon syntrophicum' sp. nov. strain Cad16T, a photolithoautotroph purple sulfur bacterium isolated from an alpine meromictic lake.</title>
        <authorList>
            <person name="Luedin S.M."/>
            <person name="Pothier J.F."/>
            <person name="Danza F."/>
            <person name="Storelli N."/>
            <person name="Wittwer M."/>
            <person name="Tonolla M."/>
        </authorList>
    </citation>
    <scope>NUCLEOTIDE SEQUENCE [LARGE SCALE GENOMIC DNA]</scope>
    <source>
        <strain evidence="2 3">Cad16T</strain>
    </source>
</reference>
<accession>A0A2K8UBV7</accession>
<keyword evidence="3" id="KW-1185">Reference proteome</keyword>
<proteinExistence type="predicted"/>
<feature type="domain" description="AAA-ATPase-like" evidence="1">
    <location>
        <begin position="7"/>
        <end position="203"/>
    </location>
</feature>
<dbReference type="AlphaFoldDB" id="A0A2K8UBV7"/>
<evidence type="ECO:0000313" key="2">
    <source>
        <dbReference type="EMBL" id="AUB83068.1"/>
    </source>
</evidence>
<sequence>MTRRILPIGIQTFREIRESDCYYVDKTGFALQLIEQGKYYFLSRPRRFGKSLFLDTLAEVFSGTEVLFRGLQAHGRWDWGRRYPVVRLSFADGVLRSRVELDEKIGELLTDNETRLGVRSPHRSISGRFHGLISAAHAQHGERVVVLVDEYDKPILDNLTDPDAAREIRDGLRNLYSVIKGADADMRFAFLTGVSKFSKVSLFSGLNNLRDITVSRDYSAICGYTEADLDQVFTPELAGLDRDLIRTWYNGYNWTGEAVYNPFDLLLLFQERQFRPWWFETATPTFLIDVLTQRQVWLPELGQLETDAALLSAFDVDRMSTEALLFQSGYLTIDREEFISGSYFYRLRYPNREVYQSLNTALLEAWTPAAAADGRQRKSLYRLLEANDFAGLSQHFTAFFDGIPGDWYRNNPIARYEGYYASVFYACFASLGLDLTPEESSNAGRLDLALRFNDQVYLFEFKVVELTAAGGALQQLKDRGYADPYRASGQPIHLIGVEFSRKRRTVVGFEVESL</sequence>
<evidence type="ECO:0000259" key="1">
    <source>
        <dbReference type="Pfam" id="PF09820"/>
    </source>
</evidence>